<organism evidence="11 12">
    <name type="scientific">Ophiocordyceps sinensis</name>
    <dbReference type="NCBI Taxonomy" id="72228"/>
    <lineage>
        <taxon>Eukaryota</taxon>
        <taxon>Fungi</taxon>
        <taxon>Dikarya</taxon>
        <taxon>Ascomycota</taxon>
        <taxon>Pezizomycotina</taxon>
        <taxon>Sordariomycetes</taxon>
        <taxon>Hypocreomycetidae</taxon>
        <taxon>Hypocreales</taxon>
        <taxon>Ophiocordycipitaceae</taxon>
        <taxon>Ophiocordyceps</taxon>
    </lineage>
</organism>
<comment type="similarity">
    <text evidence="7">Belongs to the chloroperoxidase family.</text>
</comment>
<feature type="compositionally biased region" description="Basic and acidic residues" evidence="8">
    <location>
        <begin position="129"/>
        <end position="139"/>
    </location>
</feature>
<dbReference type="PANTHER" id="PTHR33577">
    <property type="entry name" value="STERIGMATOCYSTIN BIOSYNTHESIS PEROXIDASE STCC-RELATED"/>
    <property type="match status" value="1"/>
</dbReference>
<feature type="compositionally biased region" description="Gly residues" evidence="8">
    <location>
        <begin position="409"/>
        <end position="497"/>
    </location>
</feature>
<evidence type="ECO:0000313" key="11">
    <source>
        <dbReference type="EMBL" id="KAF4510682.1"/>
    </source>
</evidence>
<dbReference type="GO" id="GO:0004601">
    <property type="term" value="F:peroxidase activity"/>
    <property type="evidence" value="ECO:0007669"/>
    <property type="project" value="UniProtKB-KW"/>
</dbReference>
<dbReference type="PROSITE" id="PS51405">
    <property type="entry name" value="HEME_HALOPEROXIDASE"/>
    <property type="match status" value="1"/>
</dbReference>
<dbReference type="GO" id="GO:0046872">
    <property type="term" value="F:metal ion binding"/>
    <property type="evidence" value="ECO:0007669"/>
    <property type="project" value="UniProtKB-KW"/>
</dbReference>
<accession>A0A8H4PUH5</accession>
<reference evidence="11 12" key="1">
    <citation type="journal article" date="2020" name="Genome Biol. Evol.">
        <title>A new high-quality draft genome assembly of the Chinese cordyceps Ophiocordyceps sinensis.</title>
        <authorList>
            <person name="Shu R."/>
            <person name="Zhang J."/>
            <person name="Meng Q."/>
            <person name="Zhang H."/>
            <person name="Zhou G."/>
            <person name="Li M."/>
            <person name="Wu P."/>
            <person name="Zhao Y."/>
            <person name="Chen C."/>
            <person name="Qin Q."/>
        </authorList>
    </citation>
    <scope>NUCLEOTIDE SEQUENCE [LARGE SCALE GENOMIC DNA]</scope>
    <source>
        <strain evidence="11 12">IOZ07</strain>
    </source>
</reference>
<keyword evidence="6" id="KW-0408">Iron</keyword>
<evidence type="ECO:0000256" key="4">
    <source>
        <dbReference type="ARBA" id="ARBA00022723"/>
    </source>
</evidence>
<gene>
    <name evidence="11" type="ORF">G6O67_002557</name>
</gene>
<evidence type="ECO:0000256" key="2">
    <source>
        <dbReference type="ARBA" id="ARBA00022559"/>
    </source>
</evidence>
<dbReference type="Pfam" id="PF01328">
    <property type="entry name" value="Peroxidase_2"/>
    <property type="match status" value="1"/>
</dbReference>
<keyword evidence="12" id="KW-1185">Reference proteome</keyword>
<name>A0A8H4PUH5_9HYPO</name>
<evidence type="ECO:0000256" key="7">
    <source>
        <dbReference type="ARBA" id="ARBA00025795"/>
    </source>
</evidence>
<feature type="domain" description="Heme haloperoxidase family profile" evidence="10">
    <location>
        <begin position="41"/>
        <end position="259"/>
    </location>
</feature>
<evidence type="ECO:0000256" key="8">
    <source>
        <dbReference type="SAM" id="MobiDB-lite"/>
    </source>
</evidence>
<dbReference type="AlphaFoldDB" id="A0A8H4PUH5"/>
<proteinExistence type="inferred from homology"/>
<keyword evidence="2" id="KW-0575">Peroxidase</keyword>
<evidence type="ECO:0000256" key="6">
    <source>
        <dbReference type="ARBA" id="ARBA00023004"/>
    </source>
</evidence>
<dbReference type="InterPro" id="IPR000028">
    <property type="entry name" value="Chloroperoxidase"/>
</dbReference>
<dbReference type="PANTHER" id="PTHR33577:SF9">
    <property type="entry name" value="PEROXIDASE STCC"/>
    <property type="match status" value="1"/>
</dbReference>
<evidence type="ECO:0000256" key="9">
    <source>
        <dbReference type="SAM" id="SignalP"/>
    </source>
</evidence>
<keyword evidence="3" id="KW-0349">Heme</keyword>
<feature type="region of interest" description="Disordered" evidence="8">
    <location>
        <begin position="322"/>
        <end position="507"/>
    </location>
</feature>
<evidence type="ECO:0000313" key="12">
    <source>
        <dbReference type="Proteomes" id="UP000557566"/>
    </source>
</evidence>
<protein>
    <recommendedName>
        <fullName evidence="10">Heme haloperoxidase family profile domain-containing protein</fullName>
    </recommendedName>
</protein>
<comment type="cofactor">
    <cofactor evidence="1">
        <name>heme b</name>
        <dbReference type="ChEBI" id="CHEBI:60344"/>
    </cofactor>
</comment>
<dbReference type="InterPro" id="IPR036851">
    <property type="entry name" value="Chloroperoxidase-like_sf"/>
</dbReference>
<feature type="signal peptide" evidence="9">
    <location>
        <begin position="1"/>
        <end position="23"/>
    </location>
</feature>
<comment type="caution">
    <text evidence="11">The sequence shown here is derived from an EMBL/GenBank/DDBJ whole genome shotgun (WGS) entry which is preliminary data.</text>
</comment>
<sequence length="536" mass="55489">MKYSNPLAVLLPLSALRPSFVAAQEPTFKLDEPTLNPEDPRFNDWRPPGEGDVRSACPGLNSLANHGFLPRNGRGVNALSIVRGTFEGLGMSPEIPAIIVLKGLLSAKLPLTDIFTLHDTDRRSWDIQHSRSLSREDIPKSGPDLPPAETSRFHDRPWQVALHVMKECGENINATCFGKARAARVRDGNVHNPEIKYDVSAAGHGAVEAARMMLAMGNRQGANLEFLRSMFEHERLPRNLGWKPTPFAGPIEEMLDVALETQQVDKILRCTSNGRVATRVDIIQSFVGDTPQFNEIVKGLVRRAGFNKPSIFEALDRVEEERRRGANQRDDSQECNDGTDSSNNSSDSSKHGDGVTPEGGLPHSQGGKEQPNSFSSKANTTLAYGKEPIEPVTGRPVSTGETPVAGGNTAPGGPGGNAGPGGAGGNADLGGNTAPGGPGGNAGPGGAGGNAGLGGYTVPGGPGGNTGGPGGPGGPGGNAGPGGPGGPGGNTGLGGYTVPGNHGKDSEPNITVSGGAVFSIWSSTPIFAALAAWMAI</sequence>
<feature type="compositionally biased region" description="Polar residues" evidence="8">
    <location>
        <begin position="370"/>
        <end position="382"/>
    </location>
</feature>
<feature type="region of interest" description="Disordered" evidence="8">
    <location>
        <begin position="129"/>
        <end position="151"/>
    </location>
</feature>
<dbReference type="OrthoDB" id="407298at2759"/>
<evidence type="ECO:0000256" key="1">
    <source>
        <dbReference type="ARBA" id="ARBA00001970"/>
    </source>
</evidence>
<dbReference type="Proteomes" id="UP000557566">
    <property type="component" value="Unassembled WGS sequence"/>
</dbReference>
<evidence type="ECO:0000256" key="3">
    <source>
        <dbReference type="ARBA" id="ARBA00022617"/>
    </source>
</evidence>
<keyword evidence="4" id="KW-0479">Metal-binding</keyword>
<feature type="compositionally biased region" description="Basic and acidic residues" evidence="8">
    <location>
        <begin position="322"/>
        <end position="332"/>
    </location>
</feature>
<dbReference type="SUPFAM" id="SSF47571">
    <property type="entry name" value="Cloroperoxidase"/>
    <property type="match status" value="1"/>
</dbReference>
<evidence type="ECO:0000259" key="10">
    <source>
        <dbReference type="PROSITE" id="PS51405"/>
    </source>
</evidence>
<keyword evidence="5" id="KW-0560">Oxidoreductase</keyword>
<evidence type="ECO:0000256" key="5">
    <source>
        <dbReference type="ARBA" id="ARBA00023002"/>
    </source>
</evidence>
<keyword evidence="9" id="KW-0732">Signal</keyword>
<feature type="chain" id="PRO_5034233598" description="Heme haloperoxidase family profile domain-containing protein" evidence="9">
    <location>
        <begin position="24"/>
        <end position="536"/>
    </location>
</feature>
<dbReference type="Gene3D" id="1.10.489.10">
    <property type="entry name" value="Chloroperoxidase-like"/>
    <property type="match status" value="1"/>
</dbReference>
<dbReference type="EMBL" id="JAAVMX010000003">
    <property type="protein sequence ID" value="KAF4510682.1"/>
    <property type="molecule type" value="Genomic_DNA"/>
</dbReference>